<feature type="region of interest" description="Disordered" evidence="1">
    <location>
        <begin position="305"/>
        <end position="326"/>
    </location>
</feature>
<dbReference type="OrthoDB" id="2446493at2759"/>
<reference evidence="2" key="1">
    <citation type="journal article" date="2020" name="Fungal Divers.">
        <title>Resolving the Mortierellaceae phylogeny through synthesis of multi-gene phylogenetics and phylogenomics.</title>
        <authorList>
            <person name="Vandepol N."/>
            <person name="Liber J."/>
            <person name="Desiro A."/>
            <person name="Na H."/>
            <person name="Kennedy M."/>
            <person name="Barry K."/>
            <person name="Grigoriev I.V."/>
            <person name="Miller A.N."/>
            <person name="O'Donnell K."/>
            <person name="Stajich J.E."/>
            <person name="Bonito G."/>
        </authorList>
    </citation>
    <scope>NUCLEOTIDE SEQUENCE</scope>
    <source>
        <strain evidence="2">KOD1015</strain>
    </source>
</reference>
<organism evidence="2 3">
    <name type="scientific">Lunasporangiospora selenospora</name>
    <dbReference type="NCBI Taxonomy" id="979761"/>
    <lineage>
        <taxon>Eukaryota</taxon>
        <taxon>Fungi</taxon>
        <taxon>Fungi incertae sedis</taxon>
        <taxon>Mucoromycota</taxon>
        <taxon>Mortierellomycotina</taxon>
        <taxon>Mortierellomycetes</taxon>
        <taxon>Mortierellales</taxon>
        <taxon>Mortierellaceae</taxon>
        <taxon>Lunasporangiospora</taxon>
    </lineage>
</organism>
<feature type="region of interest" description="Disordered" evidence="1">
    <location>
        <begin position="179"/>
        <end position="237"/>
    </location>
</feature>
<feature type="compositionally biased region" description="Basic and acidic residues" evidence="1">
    <location>
        <begin position="305"/>
        <end position="324"/>
    </location>
</feature>
<protein>
    <submittedName>
        <fullName evidence="2">Uncharacterized protein</fullName>
    </submittedName>
</protein>
<feature type="compositionally biased region" description="Polar residues" evidence="1">
    <location>
        <begin position="1"/>
        <end position="14"/>
    </location>
</feature>
<feature type="compositionally biased region" description="Basic and acidic residues" evidence="1">
    <location>
        <begin position="183"/>
        <end position="213"/>
    </location>
</feature>
<dbReference type="EMBL" id="JAABOA010003354">
    <property type="protein sequence ID" value="KAF9578757.1"/>
    <property type="molecule type" value="Genomic_DNA"/>
</dbReference>
<evidence type="ECO:0000313" key="2">
    <source>
        <dbReference type="EMBL" id="KAF9578757.1"/>
    </source>
</evidence>
<gene>
    <name evidence="2" type="ORF">BGW38_005293</name>
</gene>
<proteinExistence type="predicted"/>
<comment type="caution">
    <text evidence="2">The sequence shown here is derived from an EMBL/GenBank/DDBJ whole genome shotgun (WGS) entry which is preliminary data.</text>
</comment>
<dbReference type="AlphaFoldDB" id="A0A9P6KBL6"/>
<evidence type="ECO:0000256" key="1">
    <source>
        <dbReference type="SAM" id="MobiDB-lite"/>
    </source>
</evidence>
<evidence type="ECO:0000313" key="3">
    <source>
        <dbReference type="Proteomes" id="UP000780801"/>
    </source>
</evidence>
<sequence>MSSPEASSSTTRNDATLVEEEPLVLSEDDQETNTGLEALAKSRKTPFRLFTSDSIHSKRLLQAMLLKPPFDKLGGPVHKRWMSVVGVLKESAQQELFLENGGPDSEEQDSQRNIYWNVEVRTCRLAWDKFKSELKEHDKQRSKKTGAVADETEWLTLIRSVVEVEELEEDRRMETVAAASRKRSAELMEQNNRDGARLRDAAMMEEPRRRVDVDSGSETANSSEPRRARRRRNNTELRSRMEEFIKNTEEKIIESTRRTEESHRRQEDRHTTMMIALNNTSTQISQLVSMQMQDREALRIERDRASQERARHLAMDEKQQKTNDRQATATEALLNFLAKQ</sequence>
<dbReference type="Proteomes" id="UP000780801">
    <property type="component" value="Unassembled WGS sequence"/>
</dbReference>
<accession>A0A9P6KBL6</accession>
<name>A0A9P6KBL6_9FUNG</name>
<feature type="compositionally biased region" description="Acidic residues" evidence="1">
    <location>
        <begin position="17"/>
        <end position="31"/>
    </location>
</feature>
<keyword evidence="3" id="KW-1185">Reference proteome</keyword>
<feature type="region of interest" description="Disordered" evidence="1">
    <location>
        <begin position="1"/>
        <end position="34"/>
    </location>
</feature>